<evidence type="ECO:0000256" key="11">
    <source>
        <dbReference type="ARBA" id="ARBA00023212"/>
    </source>
</evidence>
<keyword evidence="8 15" id="KW-0103">Bromodomain</keyword>
<accession>A0A1I7XZK4</accession>
<dbReference type="SUPFAM" id="SSF55729">
    <property type="entry name" value="Acyl-CoA N-acyltransferases (Nat)"/>
    <property type="match status" value="1"/>
</dbReference>
<name>A0A1I7XZK4_9BILA</name>
<evidence type="ECO:0000256" key="16">
    <source>
        <dbReference type="SAM" id="MobiDB-lite"/>
    </source>
</evidence>
<dbReference type="GO" id="GO:0045944">
    <property type="term" value="P:positive regulation of transcription by RNA polymerase II"/>
    <property type="evidence" value="ECO:0007669"/>
    <property type="project" value="TreeGrafter"/>
</dbReference>
<dbReference type="PANTHER" id="PTHR45750">
    <property type="entry name" value="GH11602P"/>
    <property type="match status" value="1"/>
</dbReference>
<evidence type="ECO:0000256" key="1">
    <source>
        <dbReference type="ARBA" id="ARBA00004123"/>
    </source>
</evidence>
<keyword evidence="12" id="KW-0539">Nucleus</keyword>
<comment type="catalytic activity">
    <reaction evidence="14">
        <text>L-lysyl-[histone] + acetyl-CoA = N(6)-acetyl-L-lysyl-[histone] + CoA + H(+)</text>
        <dbReference type="Rhea" id="RHEA:21992"/>
        <dbReference type="Rhea" id="RHEA-COMP:9845"/>
        <dbReference type="Rhea" id="RHEA-COMP:11338"/>
        <dbReference type="ChEBI" id="CHEBI:15378"/>
        <dbReference type="ChEBI" id="CHEBI:29969"/>
        <dbReference type="ChEBI" id="CHEBI:57287"/>
        <dbReference type="ChEBI" id="CHEBI:57288"/>
        <dbReference type="ChEBI" id="CHEBI:61930"/>
        <dbReference type="EC" id="2.3.1.48"/>
    </reaction>
    <physiologicalReaction direction="left-to-right" evidence="14">
        <dbReference type="Rhea" id="RHEA:21993"/>
    </physiologicalReaction>
</comment>
<comment type="subcellular location">
    <subcellularLocation>
        <location evidence="2">Cytoplasm</location>
        <location evidence="2">Cytoskeleton</location>
        <location evidence="2">Microtubule organizing center</location>
        <location evidence="2">Centrosome</location>
    </subcellularLocation>
    <subcellularLocation>
        <location evidence="1">Nucleus</location>
    </subcellularLocation>
</comment>
<keyword evidence="5" id="KW-0808">Transferase</keyword>
<evidence type="ECO:0000256" key="7">
    <source>
        <dbReference type="ARBA" id="ARBA00023015"/>
    </source>
</evidence>
<feature type="domain" description="N-acetyltransferase" evidence="18">
    <location>
        <begin position="457"/>
        <end position="607"/>
    </location>
</feature>
<dbReference type="Gene3D" id="1.20.920.10">
    <property type="entry name" value="Bromodomain-like"/>
    <property type="match status" value="1"/>
</dbReference>
<organism evidence="19 20">
    <name type="scientific">Steinernema glaseri</name>
    <dbReference type="NCBI Taxonomy" id="37863"/>
    <lineage>
        <taxon>Eukaryota</taxon>
        <taxon>Metazoa</taxon>
        <taxon>Ecdysozoa</taxon>
        <taxon>Nematoda</taxon>
        <taxon>Chromadorea</taxon>
        <taxon>Rhabditida</taxon>
        <taxon>Tylenchina</taxon>
        <taxon>Panagrolaimomorpha</taxon>
        <taxon>Strongyloidoidea</taxon>
        <taxon>Steinernematidae</taxon>
        <taxon>Steinernema</taxon>
    </lineage>
</organism>
<dbReference type="InterPro" id="IPR009464">
    <property type="entry name" value="PCAF_N"/>
</dbReference>
<keyword evidence="6" id="KW-0156">Chromatin regulator</keyword>
<evidence type="ECO:0000256" key="5">
    <source>
        <dbReference type="ARBA" id="ARBA00022679"/>
    </source>
</evidence>
<dbReference type="InterPro" id="IPR000182">
    <property type="entry name" value="GNAT_dom"/>
</dbReference>
<dbReference type="GO" id="GO:0140672">
    <property type="term" value="C:ATAC complex"/>
    <property type="evidence" value="ECO:0007669"/>
    <property type="project" value="TreeGrafter"/>
</dbReference>
<dbReference type="GO" id="GO:0005634">
    <property type="term" value="C:nucleus"/>
    <property type="evidence" value="ECO:0007669"/>
    <property type="project" value="UniProtKB-SubCell"/>
</dbReference>
<evidence type="ECO:0000256" key="13">
    <source>
        <dbReference type="ARBA" id="ARBA00023315"/>
    </source>
</evidence>
<dbReference type="Pfam" id="PF00583">
    <property type="entry name" value="Acetyltransf_1"/>
    <property type="match status" value="1"/>
</dbReference>
<keyword evidence="9" id="KW-0010">Activator</keyword>
<evidence type="ECO:0000313" key="20">
    <source>
        <dbReference type="WBParaSite" id="L893_g1093.t1"/>
    </source>
</evidence>
<dbReference type="Pfam" id="PF06466">
    <property type="entry name" value="PCAF_N"/>
    <property type="match status" value="1"/>
</dbReference>
<evidence type="ECO:0000256" key="15">
    <source>
        <dbReference type="PROSITE-ProRule" id="PRU00035"/>
    </source>
</evidence>
<evidence type="ECO:0000313" key="19">
    <source>
        <dbReference type="Proteomes" id="UP000095287"/>
    </source>
</evidence>
<evidence type="ECO:0000256" key="10">
    <source>
        <dbReference type="ARBA" id="ARBA00023163"/>
    </source>
</evidence>
<dbReference type="Gene3D" id="3.40.630.30">
    <property type="match status" value="1"/>
</dbReference>
<proteinExistence type="inferred from homology"/>
<dbReference type="AlphaFoldDB" id="A0A1I7XZK4"/>
<dbReference type="InterPro" id="IPR001487">
    <property type="entry name" value="Bromodomain"/>
</dbReference>
<keyword evidence="7" id="KW-0805">Transcription regulation</keyword>
<feature type="region of interest" description="Disordered" evidence="16">
    <location>
        <begin position="1"/>
        <end position="39"/>
    </location>
</feature>
<comment type="similarity">
    <text evidence="3">Belongs to the acetyltransferase family. GCN5 subfamily.</text>
</comment>
<dbReference type="EC" id="2.3.1.48" evidence="4"/>
<dbReference type="Proteomes" id="UP000095287">
    <property type="component" value="Unplaced"/>
</dbReference>
<evidence type="ECO:0000256" key="6">
    <source>
        <dbReference type="ARBA" id="ARBA00022853"/>
    </source>
</evidence>
<protein>
    <recommendedName>
        <fullName evidence="4">histone acetyltransferase</fullName>
        <ecNumber evidence="4">2.3.1.48</ecNumber>
    </recommendedName>
</protein>
<evidence type="ECO:0000256" key="12">
    <source>
        <dbReference type="ARBA" id="ARBA00023242"/>
    </source>
</evidence>
<dbReference type="GO" id="GO:0005813">
    <property type="term" value="C:centrosome"/>
    <property type="evidence" value="ECO:0007669"/>
    <property type="project" value="UniProtKB-SubCell"/>
</dbReference>
<keyword evidence="11" id="KW-0206">Cytoskeleton</keyword>
<dbReference type="PROSITE" id="PS51186">
    <property type="entry name" value="GNAT"/>
    <property type="match status" value="1"/>
</dbReference>
<evidence type="ECO:0000259" key="17">
    <source>
        <dbReference type="PROSITE" id="PS50014"/>
    </source>
</evidence>
<dbReference type="PROSITE" id="PS50014">
    <property type="entry name" value="BROMODOMAIN_2"/>
    <property type="match status" value="1"/>
</dbReference>
<dbReference type="CDD" id="cd05509">
    <property type="entry name" value="Bromo_gcn5_like"/>
    <property type="match status" value="1"/>
</dbReference>
<dbReference type="SUPFAM" id="SSF47370">
    <property type="entry name" value="Bromodomain"/>
    <property type="match status" value="1"/>
</dbReference>
<dbReference type="PRINTS" id="PR00503">
    <property type="entry name" value="BROMODOMAIN"/>
</dbReference>
<dbReference type="SMART" id="SM00297">
    <property type="entry name" value="BROMO"/>
    <property type="match status" value="1"/>
</dbReference>
<dbReference type="InterPro" id="IPR037800">
    <property type="entry name" value="GCN5"/>
</dbReference>
<keyword evidence="19" id="KW-1185">Reference proteome</keyword>
<evidence type="ECO:0000256" key="8">
    <source>
        <dbReference type="ARBA" id="ARBA00023117"/>
    </source>
</evidence>
<feature type="region of interest" description="Disordered" evidence="16">
    <location>
        <begin position="345"/>
        <end position="380"/>
    </location>
</feature>
<sequence>MRTRPKRGASPQTPNSPAPSLRRRNSVQKARLSSSDDENDELAANQRRLAFHCGCISCACSGFRRKTDPWAPDKSWILTIPKTTICSTCDHPLANHADLVANIPPADRTELLKIADDIEAIIERLKTQEPSSVLHVLFELVQSFQKTMRSREPQVLKMLPKTFGTPPFQQPTIIRLVAAYLSCLRLSEACIAVQVDIALMYLNTLNHYQVPPPESLSENTDPEYKLMFSRWLFFCSLPKTYKSLICHEPVSTFGRKFLLSTHAGFQKVLNVKEKHLKKARESVESFAVKFQRFLSKEYDLQENRLDPDAIFRFEQALIAGFHEAINVLPSQSSPAHEVTPELQNGFSDANGIEPDDEKPSTSYAALAPPPNKKRKQETKVVTPLCSPKRWERTKADFPADLVEKAIARNKAEEASRDIDRTFKPKDDPFYVAVKRLESIKKEIEEGVIWFRVISNTLDPRQNEEELGWLLDTVKLFTKQLPKMPVDYVTRIVFDHRQETMVLLKKDYGVVGGICFREFATQGFSEIVFCAVYGNQQIRGYGTHLMNHLKDYSIRTRKVYHLLTYADEFATGYFKKQGFTEKITLPFQQYNGYLKHYEGATLMECQLHPKIVYTDLPNFLLRSRDLYKCMAREQYPYLRLKYGGIEHLFKEKKDSAILPLSMIPGVNQLGDRGKGVKPSAFSNSSDLLSTLRTVLRKLKEDAHSWPFLEPVSAEEVPEYYDHISFPIDLQTIGERMERKYYIHEHLFIADLIRMFDNCYKFNGTDTEYYKAGYYLNRRFKQLWKHYFPTSALKVSLPAQEPLI</sequence>
<keyword evidence="11" id="KW-0963">Cytoplasm</keyword>
<reference evidence="20" key="1">
    <citation type="submission" date="2016-11" db="UniProtKB">
        <authorList>
            <consortium name="WormBaseParasite"/>
        </authorList>
    </citation>
    <scope>IDENTIFICATION</scope>
</reference>
<evidence type="ECO:0000256" key="2">
    <source>
        <dbReference type="ARBA" id="ARBA00004300"/>
    </source>
</evidence>
<feature type="domain" description="Bromo" evidence="17">
    <location>
        <begin position="698"/>
        <end position="768"/>
    </location>
</feature>
<dbReference type="PANTHER" id="PTHR45750:SF3">
    <property type="entry name" value="HISTONE ACETYLTRANSFERASE"/>
    <property type="match status" value="1"/>
</dbReference>
<dbReference type="GO" id="GO:0043992">
    <property type="term" value="F:histone H3K9 acetyltransferase activity"/>
    <property type="evidence" value="ECO:0007669"/>
    <property type="project" value="UniProtKB-ARBA"/>
</dbReference>
<keyword evidence="13" id="KW-0012">Acyltransferase</keyword>
<evidence type="ECO:0000256" key="3">
    <source>
        <dbReference type="ARBA" id="ARBA00008607"/>
    </source>
</evidence>
<dbReference type="Pfam" id="PF00439">
    <property type="entry name" value="Bromodomain"/>
    <property type="match status" value="1"/>
</dbReference>
<dbReference type="InterPro" id="IPR036427">
    <property type="entry name" value="Bromodomain-like_sf"/>
</dbReference>
<keyword evidence="10" id="KW-0804">Transcription</keyword>
<evidence type="ECO:0000259" key="18">
    <source>
        <dbReference type="PROSITE" id="PS51186"/>
    </source>
</evidence>
<dbReference type="InterPro" id="IPR016181">
    <property type="entry name" value="Acyl_CoA_acyltransferase"/>
</dbReference>
<dbReference type="WBParaSite" id="L893_g1093.t1">
    <property type="protein sequence ID" value="L893_g1093.t1"/>
    <property type="gene ID" value="L893_g1093"/>
</dbReference>
<evidence type="ECO:0000256" key="9">
    <source>
        <dbReference type="ARBA" id="ARBA00023159"/>
    </source>
</evidence>
<dbReference type="InterPro" id="IPR018359">
    <property type="entry name" value="Bromodomain_CS"/>
</dbReference>
<evidence type="ECO:0000256" key="4">
    <source>
        <dbReference type="ARBA" id="ARBA00013184"/>
    </source>
</evidence>
<dbReference type="PROSITE" id="PS00633">
    <property type="entry name" value="BROMODOMAIN_1"/>
    <property type="match status" value="1"/>
</dbReference>
<evidence type="ECO:0000256" key="14">
    <source>
        <dbReference type="ARBA" id="ARBA00048940"/>
    </source>
</evidence>